<dbReference type="AlphaFoldDB" id="E0UQL9"/>
<protein>
    <submittedName>
        <fullName evidence="3">Type II secretion system protein E</fullName>
    </submittedName>
</protein>
<dbReference type="eggNOG" id="COG4962">
    <property type="taxonomic scope" value="Bacteria"/>
</dbReference>
<name>E0UQL9_SULAO</name>
<dbReference type="HOGENOM" id="CLU_005379_4_1_7"/>
<dbReference type="Pfam" id="PF00437">
    <property type="entry name" value="T2SSE"/>
    <property type="match status" value="1"/>
</dbReference>
<dbReference type="Gene3D" id="3.30.450.380">
    <property type="match status" value="1"/>
</dbReference>
<dbReference type="PANTHER" id="PTHR30486:SF15">
    <property type="entry name" value="TYPE II_IV SECRETION SYSTEM ATPASE"/>
    <property type="match status" value="1"/>
</dbReference>
<dbReference type="Gene3D" id="3.40.50.300">
    <property type="entry name" value="P-loop containing nucleotide triphosphate hydrolases"/>
    <property type="match status" value="1"/>
</dbReference>
<evidence type="ECO:0000259" key="2">
    <source>
        <dbReference type="Pfam" id="PF00437"/>
    </source>
</evidence>
<accession>E0UQL9</accession>
<feature type="domain" description="Bacterial type II secretion system protein E" evidence="2">
    <location>
        <begin position="112"/>
        <end position="403"/>
    </location>
</feature>
<gene>
    <name evidence="3" type="ordered locus">Saut_1847</name>
</gene>
<proteinExistence type="inferred from homology"/>
<dbReference type="InterPro" id="IPR027417">
    <property type="entry name" value="P-loop_NTPase"/>
</dbReference>
<dbReference type="STRING" id="563040.Saut_1847"/>
<dbReference type="InterPro" id="IPR050921">
    <property type="entry name" value="T4SS_GSP_E_ATPase"/>
</dbReference>
<dbReference type="KEGG" id="sua:Saut_1847"/>
<dbReference type="InterPro" id="IPR001482">
    <property type="entry name" value="T2SS/T4SS_dom"/>
</dbReference>
<keyword evidence="4" id="KW-1185">Reference proteome</keyword>
<organism evidence="3 4">
    <name type="scientific">Sulfurimonas autotrophica (strain ATCC BAA-671 / DSM 16294 / JCM 11897 / OK10)</name>
    <dbReference type="NCBI Taxonomy" id="563040"/>
    <lineage>
        <taxon>Bacteria</taxon>
        <taxon>Pseudomonadati</taxon>
        <taxon>Campylobacterota</taxon>
        <taxon>Epsilonproteobacteria</taxon>
        <taxon>Campylobacterales</taxon>
        <taxon>Sulfurimonadaceae</taxon>
        <taxon>Sulfurimonas</taxon>
    </lineage>
</organism>
<evidence type="ECO:0000256" key="1">
    <source>
        <dbReference type="ARBA" id="ARBA00006611"/>
    </source>
</evidence>
<comment type="similarity">
    <text evidence="1">Belongs to the GSP E family.</text>
</comment>
<reference evidence="4" key="1">
    <citation type="journal article" date="2010" name="Stand. Genomic Sci.">
        <title>Complete genome sequence of Sulfurimonas autotrophica type strain (OK10).</title>
        <authorList>
            <person name="Sikorski J."/>
            <person name="Munk C."/>
            <person name="Lapidus A."/>
            <person name="Djao O."/>
            <person name="Lucas S."/>
            <person name="Glavina Del Rio T."/>
            <person name="Nolan M."/>
            <person name="Tice H."/>
            <person name="Han C."/>
            <person name="Cheng J."/>
            <person name="Tapia R."/>
            <person name="Goodwin L."/>
            <person name="Pitluck S."/>
            <person name="Liolios K."/>
            <person name="Ivanova N."/>
            <person name="Mavromatis K."/>
            <person name="Mikhailova N."/>
            <person name="Pati A."/>
            <person name="Sims D."/>
            <person name="Meincke L."/>
            <person name="Brettin T."/>
            <person name="Detter J."/>
            <person name="Chen A."/>
            <person name="Palaniappan K."/>
            <person name="Land M."/>
            <person name="Hauser L."/>
            <person name="Chang Y."/>
            <person name="Jeffries C."/>
            <person name="Rohde M."/>
            <person name="Lang E."/>
            <person name="Spring S."/>
            <person name="Goker M."/>
            <person name="Woyke T."/>
            <person name="Bristow J."/>
            <person name="Eisen J."/>
            <person name="Markowitz V."/>
            <person name="Hugenholtz P."/>
            <person name="Kyrpides N."/>
            <person name="Klenk H."/>
        </authorList>
    </citation>
    <scope>NUCLEOTIDE SEQUENCE [LARGE SCALE GENOMIC DNA]</scope>
    <source>
        <strain evidence="4">ATCC BAA-671 / DSM 16294 / JCM 11897 / OK10</strain>
    </source>
</reference>
<evidence type="ECO:0000313" key="4">
    <source>
        <dbReference type="Proteomes" id="UP000007803"/>
    </source>
</evidence>
<sequence length="521" mass="59037">MALKEKIKERHSSRETHVQIKSVSATVNVEENLCSEFCFPLIYRNEEYFALACSIYDAFVEKLNINGQLTERMIREVVVKHISEFTLPKPALKTEIADFVIDNLLNYGPISTIMRLAGQGLNDILVNTKDYIDVIYNGQTIATPFRFRNEEDLRRFINRMLMASNRKIDESHPIASAKLPDGSRIEIQIPPVSANLDSDGNPGSYVTVRKFREIPLLFETLIDSNMIDLKMAYFLIKAIRGKLNIVVSGGTSSGKTTFLNAITRFIDEGDQLLTIEDTKEMKPQMPCHSIRSFEARPPNEEGAGAITIENLLRTALRSSPRRIIVGECRGPEIVTMLNAMNTGHPGSMTTIHADDTKEAIVRIENMFLEARPTANMTFVRSQIISAVDLIIQIVRFPDGTRRIVKISEPEKRIEENGVVSMLDLFEFQRSVNSDNPMDSSGNFKAISGSSRATLKMMQNGVTMESRIFDNDFVVSKEMITNELKEFHPKRMCGWKENYMTEIIQASYISSKSILERWPNLK</sequence>
<dbReference type="Proteomes" id="UP000007803">
    <property type="component" value="Chromosome"/>
</dbReference>
<dbReference type="RefSeq" id="WP_013327644.1">
    <property type="nucleotide sequence ID" value="NC_014506.1"/>
</dbReference>
<dbReference type="GO" id="GO:0016887">
    <property type="term" value="F:ATP hydrolysis activity"/>
    <property type="evidence" value="ECO:0007669"/>
    <property type="project" value="InterPro"/>
</dbReference>
<evidence type="ECO:0000313" key="3">
    <source>
        <dbReference type="EMBL" id="ADN09891.1"/>
    </source>
</evidence>
<dbReference type="PANTHER" id="PTHR30486">
    <property type="entry name" value="TWITCHING MOTILITY PROTEIN PILT"/>
    <property type="match status" value="1"/>
</dbReference>
<dbReference type="CDD" id="cd01130">
    <property type="entry name" value="VirB11-like_ATPase"/>
    <property type="match status" value="1"/>
</dbReference>
<dbReference type="SUPFAM" id="SSF52540">
    <property type="entry name" value="P-loop containing nucleoside triphosphate hydrolases"/>
    <property type="match status" value="1"/>
</dbReference>
<dbReference type="EMBL" id="CP002205">
    <property type="protein sequence ID" value="ADN09891.1"/>
    <property type="molecule type" value="Genomic_DNA"/>
</dbReference>
<dbReference type="OrthoDB" id="9810761at2"/>